<proteinExistence type="predicted"/>
<dbReference type="GeneID" id="109720566"/>
<evidence type="ECO:0000313" key="3">
    <source>
        <dbReference type="RefSeq" id="XP_020103370.1"/>
    </source>
</evidence>
<accession>A0A6P5GDB5</accession>
<feature type="compositionally biased region" description="Basic and acidic residues" evidence="1">
    <location>
        <begin position="13"/>
        <end position="32"/>
    </location>
</feature>
<reference evidence="2" key="1">
    <citation type="journal article" date="2015" name="Nat. Genet.">
        <title>The pineapple genome and the evolution of CAM photosynthesis.</title>
        <authorList>
            <person name="Ming R."/>
            <person name="VanBuren R."/>
            <person name="Wai C.M."/>
            <person name="Tang H."/>
            <person name="Schatz M.C."/>
            <person name="Bowers J.E."/>
            <person name="Lyons E."/>
            <person name="Wang M.L."/>
            <person name="Chen J."/>
            <person name="Biggers E."/>
            <person name="Zhang J."/>
            <person name="Huang L."/>
            <person name="Zhang L."/>
            <person name="Miao W."/>
            <person name="Zhang J."/>
            <person name="Ye Z."/>
            <person name="Miao C."/>
            <person name="Lin Z."/>
            <person name="Wang H."/>
            <person name="Zhou H."/>
            <person name="Yim W.C."/>
            <person name="Priest H.D."/>
            <person name="Zheng C."/>
            <person name="Woodhouse M."/>
            <person name="Edger P.P."/>
            <person name="Guyot R."/>
            <person name="Guo H.B."/>
            <person name="Guo H."/>
            <person name="Zheng G."/>
            <person name="Singh R."/>
            <person name="Sharma A."/>
            <person name="Min X."/>
            <person name="Zheng Y."/>
            <person name="Lee H."/>
            <person name="Gurtowski J."/>
            <person name="Sedlazeck F.J."/>
            <person name="Harkess A."/>
            <person name="McKain M.R."/>
            <person name="Liao Z."/>
            <person name="Fang J."/>
            <person name="Liu J."/>
            <person name="Zhang X."/>
            <person name="Zhang Q."/>
            <person name="Hu W."/>
            <person name="Qin Y."/>
            <person name="Wang K."/>
            <person name="Chen L.Y."/>
            <person name="Shirley N."/>
            <person name="Lin Y.R."/>
            <person name="Liu L.Y."/>
            <person name="Hernandez A.G."/>
            <person name="Wright C.L."/>
            <person name="Bulone V."/>
            <person name="Tuskan G.A."/>
            <person name="Heath K."/>
            <person name="Zee F."/>
            <person name="Moore P.H."/>
            <person name="Sunkar R."/>
            <person name="Leebens-Mack J.H."/>
            <person name="Mockler T."/>
            <person name="Bennetzen J.L."/>
            <person name="Freeling M."/>
            <person name="Sankoff D."/>
            <person name="Paterson A.H."/>
            <person name="Zhu X."/>
            <person name="Yang X."/>
            <person name="Smith J.A."/>
            <person name="Cushman J.C."/>
            <person name="Paull R.E."/>
            <person name="Yu Q."/>
        </authorList>
    </citation>
    <scope>NUCLEOTIDE SEQUENCE [LARGE SCALE GENOMIC DNA]</scope>
    <source>
        <strain evidence="2">cv. F153</strain>
    </source>
</reference>
<reference evidence="3" key="2">
    <citation type="submission" date="2025-08" db="UniProtKB">
        <authorList>
            <consortium name="RefSeq"/>
        </authorList>
    </citation>
    <scope>IDENTIFICATION</scope>
    <source>
        <tissue evidence="3">Leaf</tissue>
    </source>
</reference>
<evidence type="ECO:0000256" key="1">
    <source>
        <dbReference type="SAM" id="MobiDB-lite"/>
    </source>
</evidence>
<dbReference type="AlphaFoldDB" id="A0A6P5GDB5"/>
<dbReference type="Proteomes" id="UP000515123">
    <property type="component" value="Linkage group 14"/>
</dbReference>
<dbReference type="RefSeq" id="XP_020103370.1">
    <property type="nucleotide sequence ID" value="XM_020247781.1"/>
</dbReference>
<dbReference type="OrthoDB" id="196131at2759"/>
<protein>
    <submittedName>
        <fullName evidence="3">DEAD-box ATP-dependent RNA helicase 57-like</fullName>
    </submittedName>
</protein>
<gene>
    <name evidence="3" type="primary">LOC109720566</name>
</gene>
<feature type="region of interest" description="Disordered" evidence="1">
    <location>
        <begin position="1"/>
        <end position="69"/>
    </location>
</feature>
<name>A0A6P5GDB5_ANACO</name>
<organism evidence="2 3">
    <name type="scientific">Ananas comosus</name>
    <name type="common">Pineapple</name>
    <name type="synonym">Ananas ananas</name>
    <dbReference type="NCBI Taxonomy" id="4615"/>
    <lineage>
        <taxon>Eukaryota</taxon>
        <taxon>Viridiplantae</taxon>
        <taxon>Streptophyta</taxon>
        <taxon>Embryophyta</taxon>
        <taxon>Tracheophyta</taxon>
        <taxon>Spermatophyta</taxon>
        <taxon>Magnoliopsida</taxon>
        <taxon>Liliopsida</taxon>
        <taxon>Poales</taxon>
        <taxon>Bromeliaceae</taxon>
        <taxon>Bromelioideae</taxon>
        <taxon>Ananas</taxon>
    </lineage>
</organism>
<sequence>MEKASSLLFAGTHFDRKRFGSDIARFKPKEPRPPPPPPPPEDARKEEAEPPGSPEKKEKKRKRKDKSSASAEIVEGFNVFGCSGSVSSVRNPRSGEADGSNTHRKELAREIERASILRKKHGIHISGYNVPAPLESFEELSSRLVFVVHHVSCSVADLLILDICDMFWIDNVFTRFHRRNKCNADLILVGIFCFA</sequence>
<keyword evidence="2" id="KW-1185">Reference proteome</keyword>
<evidence type="ECO:0000313" key="2">
    <source>
        <dbReference type="Proteomes" id="UP000515123"/>
    </source>
</evidence>